<dbReference type="PROSITE" id="PS50240">
    <property type="entry name" value="TRYPSIN_DOM"/>
    <property type="match status" value="1"/>
</dbReference>
<dbReference type="InterPro" id="IPR018114">
    <property type="entry name" value="TRYPSIN_HIS"/>
</dbReference>
<dbReference type="EMBL" id="JACJID010000001">
    <property type="protein sequence ID" value="MBA8924449.1"/>
    <property type="molecule type" value="Genomic_DNA"/>
</dbReference>
<dbReference type="InterPro" id="IPR043504">
    <property type="entry name" value="Peptidase_S1_PA_chymotrypsin"/>
</dbReference>
<dbReference type="PRINTS" id="PR00722">
    <property type="entry name" value="CHYMOTRYPSIN"/>
</dbReference>
<comment type="caution">
    <text evidence="6">The sequence shown here is derived from an EMBL/GenBank/DDBJ whole genome shotgun (WGS) entry which is preliminary data.</text>
</comment>
<dbReference type="Gene3D" id="2.40.10.10">
    <property type="entry name" value="Trypsin-like serine proteases"/>
    <property type="match status" value="2"/>
</dbReference>
<dbReference type="PROSITE" id="PS00135">
    <property type="entry name" value="TRYPSIN_SER"/>
    <property type="match status" value="1"/>
</dbReference>
<evidence type="ECO:0000313" key="7">
    <source>
        <dbReference type="Proteomes" id="UP000517916"/>
    </source>
</evidence>
<evidence type="ECO:0000256" key="4">
    <source>
        <dbReference type="SAM" id="SignalP"/>
    </source>
</evidence>
<proteinExistence type="inferred from homology"/>
<protein>
    <submittedName>
        <fullName evidence="6">Secreted trypsin-like serine protease</fullName>
    </submittedName>
</protein>
<keyword evidence="3" id="KW-0720">Serine protease</keyword>
<feature type="domain" description="Peptidase S1" evidence="5">
    <location>
        <begin position="37"/>
        <end position="260"/>
    </location>
</feature>
<accession>A0ABR6BC60</accession>
<name>A0ABR6BC60_9PSEU</name>
<evidence type="ECO:0000313" key="6">
    <source>
        <dbReference type="EMBL" id="MBA8924449.1"/>
    </source>
</evidence>
<keyword evidence="2" id="KW-1015">Disulfide bond</keyword>
<dbReference type="SUPFAM" id="SSF50494">
    <property type="entry name" value="Trypsin-like serine proteases"/>
    <property type="match status" value="1"/>
</dbReference>
<dbReference type="InterPro" id="IPR050430">
    <property type="entry name" value="Peptidase_S1"/>
</dbReference>
<comment type="similarity">
    <text evidence="1">Belongs to the peptidase S1 family.</text>
</comment>
<reference evidence="6 7" key="1">
    <citation type="submission" date="2020-08" db="EMBL/GenBank/DDBJ databases">
        <title>Genomic Encyclopedia of Archaeal and Bacterial Type Strains, Phase II (KMG-II): from individual species to whole genera.</title>
        <authorList>
            <person name="Goeker M."/>
        </authorList>
    </citation>
    <scope>NUCLEOTIDE SEQUENCE [LARGE SCALE GENOMIC DNA]</scope>
    <source>
        <strain evidence="6 7">DSM 43850</strain>
    </source>
</reference>
<keyword evidence="7" id="KW-1185">Reference proteome</keyword>
<keyword evidence="3" id="KW-0378">Hydrolase</keyword>
<dbReference type="Proteomes" id="UP000517916">
    <property type="component" value="Unassembled WGS sequence"/>
</dbReference>
<sequence>MNPLHRVTRLAAIGLLASTCVLTATTTVSAAPASPTIVGGTAASTADHPWTVSLTLQGGKWCGGTLVAPTKVVTAAHCTEGYGASDFGVIAGRTDLRTSEGTTASVTKLWQHPDYRGADAGDDVSVLTLDKALPYKTLPLPSAGDTALYAPGTQVTTLGWGDVKEGGPDSDTLRKVTVPVTTDQVCSAAYNSRYVADKMVCAGLDAGGKDSCQGDSGGPLTTGGKLVGIVSWGDGCARAKTPGVYTRVINYLDVINAQLR</sequence>
<evidence type="ECO:0000256" key="3">
    <source>
        <dbReference type="RuleBase" id="RU363034"/>
    </source>
</evidence>
<dbReference type="PROSITE" id="PS00134">
    <property type="entry name" value="TRYPSIN_HIS"/>
    <property type="match status" value="1"/>
</dbReference>
<feature type="chain" id="PRO_5046540717" evidence="4">
    <location>
        <begin position="31"/>
        <end position="260"/>
    </location>
</feature>
<dbReference type="PANTHER" id="PTHR24276">
    <property type="entry name" value="POLYSERASE-RELATED"/>
    <property type="match status" value="1"/>
</dbReference>
<evidence type="ECO:0000259" key="5">
    <source>
        <dbReference type="PROSITE" id="PS50240"/>
    </source>
</evidence>
<dbReference type="InterPro" id="IPR033116">
    <property type="entry name" value="TRYPSIN_SER"/>
</dbReference>
<dbReference type="PANTHER" id="PTHR24276:SF98">
    <property type="entry name" value="FI18310P1-RELATED"/>
    <property type="match status" value="1"/>
</dbReference>
<dbReference type="SMART" id="SM00020">
    <property type="entry name" value="Tryp_SPc"/>
    <property type="match status" value="1"/>
</dbReference>
<dbReference type="Pfam" id="PF00089">
    <property type="entry name" value="Trypsin"/>
    <property type="match status" value="1"/>
</dbReference>
<dbReference type="InterPro" id="IPR001314">
    <property type="entry name" value="Peptidase_S1A"/>
</dbReference>
<evidence type="ECO:0000256" key="1">
    <source>
        <dbReference type="ARBA" id="ARBA00007664"/>
    </source>
</evidence>
<dbReference type="InterPro" id="IPR001254">
    <property type="entry name" value="Trypsin_dom"/>
</dbReference>
<gene>
    <name evidence="6" type="ORF">BC739_001646</name>
</gene>
<dbReference type="RefSeq" id="WP_025357955.1">
    <property type="nucleotide sequence ID" value="NZ_BAAABQ010000021.1"/>
</dbReference>
<keyword evidence="4" id="KW-0732">Signal</keyword>
<dbReference type="CDD" id="cd00190">
    <property type="entry name" value="Tryp_SPc"/>
    <property type="match status" value="1"/>
</dbReference>
<evidence type="ECO:0000256" key="2">
    <source>
        <dbReference type="ARBA" id="ARBA00023157"/>
    </source>
</evidence>
<dbReference type="InterPro" id="IPR009003">
    <property type="entry name" value="Peptidase_S1_PA"/>
</dbReference>
<feature type="signal peptide" evidence="4">
    <location>
        <begin position="1"/>
        <end position="30"/>
    </location>
</feature>
<keyword evidence="3" id="KW-0645">Protease</keyword>
<organism evidence="6 7">
    <name type="scientific">Kutzneria viridogrisea</name>
    <dbReference type="NCBI Taxonomy" id="47990"/>
    <lineage>
        <taxon>Bacteria</taxon>
        <taxon>Bacillati</taxon>
        <taxon>Actinomycetota</taxon>
        <taxon>Actinomycetes</taxon>
        <taxon>Pseudonocardiales</taxon>
        <taxon>Pseudonocardiaceae</taxon>
        <taxon>Kutzneria</taxon>
    </lineage>
</organism>